<dbReference type="Proteomes" id="UP000185478">
    <property type="component" value="Chromosome"/>
</dbReference>
<dbReference type="STRING" id="1431546.CAQU_06050"/>
<sequence>MEAAAPGEQLTLPGFSVALGNFEGPFDLLLQLIGAKKLDVTEIALSEVTDEFIAYTRHLGEQSSLDEVTEFLVIAATLLDVKTARLLPRGEVDDEEDLALLESRDILFAKLLQYQAYKKAAELFGRWQTQAQRRYPRAVSLEPRFADLLPPVQLGMDKDQFAQFAASVFRPKPPEEVATGHIHQVAVSVPEQAGKLLDALRLAGADTWVAFGRLTSDCRLNMEVVGRFLALLELFKARAVSLDQPEPLGDLAVSWTGVDVDPAVVAAANWQ</sequence>
<evidence type="ECO:0000313" key="4">
    <source>
        <dbReference type="Proteomes" id="UP000185478"/>
    </source>
</evidence>
<evidence type="ECO:0000313" key="3">
    <source>
        <dbReference type="EMBL" id="APT84702.1"/>
    </source>
</evidence>
<proteinExistence type="predicted"/>
<dbReference type="OrthoDB" id="9811016at2"/>
<dbReference type="GO" id="GO:0007059">
    <property type="term" value="P:chromosome segregation"/>
    <property type="evidence" value="ECO:0007669"/>
    <property type="project" value="UniProtKB-KW"/>
</dbReference>
<dbReference type="KEGG" id="caqu:CAQU_06050"/>
<accession>A0A1L7CFR8</accession>
<dbReference type="AlphaFoldDB" id="A0A1L7CFR8"/>
<keyword evidence="1" id="KW-0159">Chromosome partition</keyword>
<keyword evidence="4" id="KW-1185">Reference proteome</keyword>
<organism evidence="3 4">
    <name type="scientific">Corynebacterium aquilae DSM 44791</name>
    <dbReference type="NCBI Taxonomy" id="1431546"/>
    <lineage>
        <taxon>Bacteria</taxon>
        <taxon>Bacillati</taxon>
        <taxon>Actinomycetota</taxon>
        <taxon>Actinomycetes</taxon>
        <taxon>Mycobacteriales</taxon>
        <taxon>Corynebacteriaceae</taxon>
        <taxon>Corynebacterium</taxon>
    </lineage>
</organism>
<evidence type="ECO:0000256" key="2">
    <source>
        <dbReference type="ARBA" id="ARBA00044777"/>
    </source>
</evidence>
<protein>
    <recommendedName>
        <fullName evidence="2">Segregation and condensation protein A</fullName>
    </recommendedName>
</protein>
<name>A0A1L7CFR8_9CORY</name>
<gene>
    <name evidence="3" type="ORF">CAQU_06050</name>
</gene>
<dbReference type="PANTHER" id="PTHR33969">
    <property type="entry name" value="SEGREGATION AND CONDENSATION PROTEIN A"/>
    <property type="match status" value="1"/>
</dbReference>
<evidence type="ECO:0000256" key="1">
    <source>
        <dbReference type="ARBA" id="ARBA00022829"/>
    </source>
</evidence>
<dbReference type="PANTHER" id="PTHR33969:SF2">
    <property type="entry name" value="SEGREGATION AND CONDENSATION PROTEIN A"/>
    <property type="match status" value="1"/>
</dbReference>
<dbReference type="Pfam" id="PF02616">
    <property type="entry name" value="SMC_ScpA"/>
    <property type="match status" value="1"/>
</dbReference>
<dbReference type="EMBL" id="CP009245">
    <property type="protein sequence ID" value="APT84702.1"/>
    <property type="molecule type" value="Genomic_DNA"/>
</dbReference>
<dbReference type="Gene3D" id="6.10.250.2410">
    <property type="match status" value="1"/>
</dbReference>
<dbReference type="InterPro" id="IPR003768">
    <property type="entry name" value="ScpA"/>
</dbReference>
<reference evidence="3 4" key="1">
    <citation type="submission" date="2014-08" db="EMBL/GenBank/DDBJ databases">
        <title>Complete genome sequence of Corynebacterium aquilae S-613T(T) (=DSM 44791(T)), isolated from the choana of a healthy golden eagle.</title>
        <authorList>
            <person name="Ruckert C."/>
            <person name="Albersmeier A."/>
            <person name="Winkler A."/>
            <person name="Kalinowski J."/>
        </authorList>
    </citation>
    <scope>NUCLEOTIDE SEQUENCE [LARGE SCALE GENOMIC DNA]</scope>
    <source>
        <strain evidence="3 4">S-613</strain>
    </source>
</reference>